<feature type="transmembrane region" description="Helical" evidence="1">
    <location>
        <begin position="103"/>
        <end position="123"/>
    </location>
</feature>
<protein>
    <recommendedName>
        <fullName evidence="4">DUF3592 domain-containing protein</fullName>
    </recommendedName>
</protein>
<dbReference type="EMBL" id="JSUH01000022">
    <property type="protein sequence ID" value="KHD96291.1"/>
    <property type="molecule type" value="Genomic_DNA"/>
</dbReference>
<evidence type="ECO:0000313" key="2">
    <source>
        <dbReference type="EMBL" id="KHD96291.1"/>
    </source>
</evidence>
<accession>A0A0A6VNS1</accession>
<dbReference type="OrthoDB" id="4949631at2"/>
<name>A0A0A6VNS1_KOCRO</name>
<reference evidence="2 3" key="1">
    <citation type="journal article" date="2003" name="Int. J. Syst. Evol. Microbiol.">
        <title>Kocuria polaris sp. nov., an orange-pigmented psychrophilic bacterium isolated from an Antarctic cyanobacterial mat sample.</title>
        <authorList>
            <person name="Reddy G.S."/>
            <person name="Prakash J.S."/>
            <person name="Prabahar V."/>
            <person name="Matsumoto G.I."/>
            <person name="Stackebrandt E."/>
            <person name="Shivaji S."/>
        </authorList>
    </citation>
    <scope>NUCLEOTIDE SEQUENCE [LARGE SCALE GENOMIC DNA]</scope>
    <source>
        <strain evidence="2 3">CMS 76or</strain>
    </source>
</reference>
<proteinExistence type="predicted"/>
<evidence type="ECO:0000256" key="1">
    <source>
        <dbReference type="SAM" id="Phobius"/>
    </source>
</evidence>
<keyword evidence="1" id="KW-1133">Transmembrane helix</keyword>
<evidence type="ECO:0008006" key="4">
    <source>
        <dbReference type="Google" id="ProtNLM"/>
    </source>
</evidence>
<keyword evidence="3" id="KW-1185">Reference proteome</keyword>
<dbReference type="RefSeq" id="WP_017831887.1">
    <property type="nucleotide sequence ID" value="NZ_JSUH01000022.1"/>
</dbReference>
<comment type="caution">
    <text evidence="2">The sequence shown here is derived from an EMBL/GenBank/DDBJ whole genome shotgun (WGS) entry which is preliminary data.</text>
</comment>
<keyword evidence="1" id="KW-0812">Transmembrane</keyword>
<evidence type="ECO:0000313" key="3">
    <source>
        <dbReference type="Proteomes" id="UP000030466"/>
    </source>
</evidence>
<feature type="transmembrane region" description="Helical" evidence="1">
    <location>
        <begin position="12"/>
        <end position="31"/>
    </location>
</feature>
<sequence length="124" mass="13716">MTGLSGAALLEVLSAAATNAGLALVAAAVIIRCLHVRWHRTEAIHVLRDGAHCLRWHTTRYEIHEEPWHHPPVPAPDSGAEVVVWFHSRHPEQWRLSTPHRPVWALAVCGAGLVLLGLLMPVFQ</sequence>
<keyword evidence="1" id="KW-0472">Membrane</keyword>
<organism evidence="2 3">
    <name type="scientific">Kocuria rosea subsp. polaris</name>
    <dbReference type="NCBI Taxonomy" id="136273"/>
    <lineage>
        <taxon>Bacteria</taxon>
        <taxon>Bacillati</taxon>
        <taxon>Actinomycetota</taxon>
        <taxon>Actinomycetes</taxon>
        <taxon>Micrococcales</taxon>
        <taxon>Micrococcaceae</taxon>
        <taxon>Kocuria</taxon>
    </lineage>
</organism>
<gene>
    <name evidence="2" type="ORF">GY22_16515</name>
</gene>
<dbReference type="AlphaFoldDB" id="A0A0A6VNS1"/>
<dbReference type="Proteomes" id="UP000030466">
    <property type="component" value="Unassembled WGS sequence"/>
</dbReference>